<gene>
    <name evidence="1" type="ORF">DC094_11290</name>
</gene>
<keyword evidence="2" id="KW-1185">Reference proteome</keyword>
<sequence>MFGYHAWYQAGKSFVTASLSKPLIFLSGLLLSAAAFESNAMSKISLPITDYFQSQKSQLNWWPSPATSLPINTFIKKIPLQHRRVAKMAGLDLSNLVRLPQDTATEIPDLNLISYLHTQAIRLRFEPASKAFENALPRVSSLEAFNKRRDWLRKNPAKLFEEAKLEDVFKTGQSNRLLNRLKQNGVASFLVANDRLGQWGYFSTVNDSSKSWNRRWKIWSYYYLISWWLTNEHGINHLELDSAPVEKKLKVHFWSNAFSVAADAIHTATDDNNQLFETEYQAQIAAPGSEKNYFTDVRLSGNRGESRWGEKLFLRNQKSSWKHSSSEDKTDLFQVFAYQHFRWDQKLSKNLNKLDLAMKKHGQPMPVMLSKVNAISANYAAYYETDTHDPKVAGWFSEALIRLMKFNFHQGGYFISELSGDRQIKQSPGYDDRVKSNLNYLLWSEKNKSKARKTNNKQVISRSFGGITRSGEAFRMINKACPAGSILFESSSNLNGVSSLACRNPKTNDYHLLLVNNSNQMHSLRLRVPWDTIKAGNIITSSDISQTYAGQPTAIALMPWNKKITTPLLSQTIKLLSFHNANHSNQLREYKPAQKILISHKDASKQPNSILLRQQEQRQMLYMDFLLPKRKQLNKLWLKIKGNEQALTEDHVLHVFKAPKVQISTNSDLFKANQSAGTIPLDWSDLALKGLVNQQLTSQHPIQTLHDIKSANGLGLDLSLIATFQVSGDQMQPYYADISDAIEPDMANYQILIARVPRKRYQEAAEPAWQQQRFRFIPDSIRLIGFYDD</sequence>
<evidence type="ECO:0000313" key="1">
    <source>
        <dbReference type="EMBL" id="PVZ68832.1"/>
    </source>
</evidence>
<protein>
    <submittedName>
        <fullName evidence="1">Uncharacterized protein</fullName>
    </submittedName>
</protein>
<reference evidence="1 2" key="1">
    <citation type="submission" date="2018-04" db="EMBL/GenBank/DDBJ databases">
        <title>Thalassorhabdus spongiae gen. nov., sp. nov., isolated from a marine sponge in South-West Iceland.</title>
        <authorList>
            <person name="Knobloch S."/>
            <person name="Daussin A."/>
            <person name="Johannsson R."/>
            <person name="Marteinsson V.T."/>
        </authorList>
    </citation>
    <scope>NUCLEOTIDE SEQUENCE [LARGE SCALE GENOMIC DNA]</scope>
    <source>
        <strain evidence="1 2">Hp12</strain>
    </source>
</reference>
<organism evidence="1 2">
    <name type="scientific">Pelagibaculum spongiae</name>
    <dbReference type="NCBI Taxonomy" id="2080658"/>
    <lineage>
        <taxon>Bacteria</taxon>
        <taxon>Pseudomonadati</taxon>
        <taxon>Pseudomonadota</taxon>
        <taxon>Gammaproteobacteria</taxon>
        <taxon>Oceanospirillales</taxon>
        <taxon>Pelagibaculum</taxon>
    </lineage>
</organism>
<dbReference type="AlphaFoldDB" id="A0A2V1GZL9"/>
<name>A0A2V1GZL9_9GAMM</name>
<dbReference type="EMBL" id="QDDL01000004">
    <property type="protein sequence ID" value="PVZ68832.1"/>
    <property type="molecule type" value="Genomic_DNA"/>
</dbReference>
<comment type="caution">
    <text evidence="1">The sequence shown here is derived from an EMBL/GenBank/DDBJ whole genome shotgun (WGS) entry which is preliminary data.</text>
</comment>
<dbReference type="Proteomes" id="UP000244906">
    <property type="component" value="Unassembled WGS sequence"/>
</dbReference>
<evidence type="ECO:0000313" key="2">
    <source>
        <dbReference type="Proteomes" id="UP000244906"/>
    </source>
</evidence>
<accession>A0A2V1GZL9</accession>
<proteinExistence type="predicted"/>